<keyword evidence="3" id="KW-1185">Reference proteome</keyword>
<evidence type="ECO:0000313" key="2">
    <source>
        <dbReference type="EnsemblPlants" id="OB03G11690.1"/>
    </source>
</evidence>
<organism evidence="2">
    <name type="scientific">Oryza brachyantha</name>
    <name type="common">malo sina</name>
    <dbReference type="NCBI Taxonomy" id="4533"/>
    <lineage>
        <taxon>Eukaryota</taxon>
        <taxon>Viridiplantae</taxon>
        <taxon>Streptophyta</taxon>
        <taxon>Embryophyta</taxon>
        <taxon>Tracheophyta</taxon>
        <taxon>Spermatophyta</taxon>
        <taxon>Magnoliopsida</taxon>
        <taxon>Liliopsida</taxon>
        <taxon>Poales</taxon>
        <taxon>Poaceae</taxon>
        <taxon>BOP clade</taxon>
        <taxon>Oryzoideae</taxon>
        <taxon>Oryzeae</taxon>
        <taxon>Oryzinae</taxon>
        <taxon>Oryza</taxon>
    </lineage>
</organism>
<accession>J3LJE3</accession>
<protein>
    <submittedName>
        <fullName evidence="2">Uncharacterized protein</fullName>
    </submittedName>
</protein>
<reference evidence="2" key="1">
    <citation type="journal article" date="2013" name="Nat. Commun.">
        <title>Whole-genome sequencing of Oryza brachyantha reveals mechanisms underlying Oryza genome evolution.</title>
        <authorList>
            <person name="Chen J."/>
            <person name="Huang Q."/>
            <person name="Gao D."/>
            <person name="Wang J."/>
            <person name="Lang Y."/>
            <person name="Liu T."/>
            <person name="Li B."/>
            <person name="Bai Z."/>
            <person name="Luis Goicoechea J."/>
            <person name="Liang C."/>
            <person name="Chen C."/>
            <person name="Zhang W."/>
            <person name="Sun S."/>
            <person name="Liao Y."/>
            <person name="Zhang X."/>
            <person name="Yang L."/>
            <person name="Song C."/>
            <person name="Wang M."/>
            <person name="Shi J."/>
            <person name="Liu G."/>
            <person name="Liu J."/>
            <person name="Zhou H."/>
            <person name="Zhou W."/>
            <person name="Yu Q."/>
            <person name="An N."/>
            <person name="Chen Y."/>
            <person name="Cai Q."/>
            <person name="Wang B."/>
            <person name="Liu B."/>
            <person name="Min J."/>
            <person name="Huang Y."/>
            <person name="Wu H."/>
            <person name="Li Z."/>
            <person name="Zhang Y."/>
            <person name="Yin Y."/>
            <person name="Song W."/>
            <person name="Jiang J."/>
            <person name="Jackson S.A."/>
            <person name="Wing R.A."/>
            <person name="Wang J."/>
            <person name="Chen M."/>
        </authorList>
    </citation>
    <scope>NUCLEOTIDE SEQUENCE [LARGE SCALE GENOMIC DNA]</scope>
    <source>
        <strain evidence="2">cv. IRGC 101232</strain>
    </source>
</reference>
<evidence type="ECO:0000313" key="3">
    <source>
        <dbReference type="Proteomes" id="UP000006038"/>
    </source>
</evidence>
<proteinExistence type="predicted"/>
<evidence type="ECO:0000256" key="1">
    <source>
        <dbReference type="SAM" id="MobiDB-lite"/>
    </source>
</evidence>
<feature type="region of interest" description="Disordered" evidence="1">
    <location>
        <begin position="11"/>
        <end position="79"/>
    </location>
</feature>
<dbReference type="Proteomes" id="UP000006038">
    <property type="component" value="Chromosome 3"/>
</dbReference>
<sequence>FVLLRHLFRASPPPLLPPPQIRARTHDTREREKGSGGRGIGGEREGERVKRKSSVDTPSNRIESCRTPSRPPISESGTE</sequence>
<dbReference type="HOGENOM" id="CLU_2613047_0_0_1"/>
<feature type="compositionally biased region" description="Basic and acidic residues" evidence="1">
    <location>
        <begin position="24"/>
        <end position="48"/>
    </location>
</feature>
<feature type="compositionally biased region" description="Pro residues" evidence="1">
    <location>
        <begin position="11"/>
        <end position="20"/>
    </location>
</feature>
<name>J3LJE3_ORYBR</name>
<dbReference type="AlphaFoldDB" id="J3LJE3"/>
<reference evidence="2" key="2">
    <citation type="submission" date="2013-04" db="UniProtKB">
        <authorList>
            <consortium name="EnsemblPlants"/>
        </authorList>
    </citation>
    <scope>IDENTIFICATION</scope>
</reference>
<dbReference type="EnsemblPlants" id="OB03G11690.1">
    <property type="protein sequence ID" value="OB03G11690.1"/>
    <property type="gene ID" value="OB03G11690"/>
</dbReference>
<dbReference type="Gramene" id="OB03G11690.1">
    <property type="protein sequence ID" value="OB03G11690.1"/>
    <property type="gene ID" value="OB03G11690"/>
</dbReference>